<gene>
    <name evidence="3" type="ORF">Lpp225_0808</name>
</gene>
<organism evidence="3 4">
    <name type="scientific">Lacticaseibacillus paracasei subsp. paracasei Lpp225</name>
    <dbReference type="NCBI Taxonomy" id="1256225"/>
    <lineage>
        <taxon>Bacteria</taxon>
        <taxon>Bacillati</taxon>
        <taxon>Bacillota</taxon>
        <taxon>Bacilli</taxon>
        <taxon>Lactobacillales</taxon>
        <taxon>Lactobacillaceae</taxon>
        <taxon>Lacticaseibacillus</taxon>
    </lineage>
</organism>
<dbReference type="AlphaFoldDB" id="S2NC69"/>
<accession>S2NC69</accession>
<evidence type="ECO:0000259" key="2">
    <source>
        <dbReference type="PROSITE" id="PS50943"/>
    </source>
</evidence>
<evidence type="ECO:0000313" key="3">
    <source>
        <dbReference type="EMBL" id="EPC38452.1"/>
    </source>
</evidence>
<reference evidence="3 4" key="1">
    <citation type="journal article" date="2013" name="PLoS ONE">
        <title>Lactobacillus paracasei comparative genomics: towards species pan-genome definition and exploitation of diversity.</title>
        <authorList>
            <person name="Smokvina T."/>
            <person name="Wels M."/>
            <person name="Polka J."/>
            <person name="Chervaux C."/>
            <person name="Brisse S."/>
            <person name="Boekhorst J."/>
            <person name="van Hylckama Vlieg J.E."/>
            <person name="Siezen R.J."/>
        </authorList>
    </citation>
    <scope>NUCLEOTIDE SEQUENCE [LARGE SCALE GENOMIC DNA]</scope>
    <source>
        <strain evidence="3 4">Lpp225</strain>
    </source>
</reference>
<dbReference type="Proteomes" id="UP000014270">
    <property type="component" value="Unassembled WGS sequence"/>
</dbReference>
<name>S2NC69_LACPA</name>
<dbReference type="EMBL" id="ANMM01000005">
    <property type="protein sequence ID" value="EPC38452.1"/>
    <property type="molecule type" value="Genomic_DNA"/>
</dbReference>
<protein>
    <submittedName>
        <fullName evidence="3">Phage Cro-like repressor</fullName>
    </submittedName>
</protein>
<dbReference type="Gene3D" id="1.10.260.40">
    <property type="entry name" value="lambda repressor-like DNA-binding domains"/>
    <property type="match status" value="1"/>
</dbReference>
<dbReference type="GO" id="GO:0003677">
    <property type="term" value="F:DNA binding"/>
    <property type="evidence" value="ECO:0007669"/>
    <property type="project" value="InterPro"/>
</dbReference>
<comment type="caution">
    <text evidence="3">The sequence shown here is derived from an EMBL/GenBank/DDBJ whole genome shotgun (WGS) entry which is preliminary data.</text>
</comment>
<proteinExistence type="predicted"/>
<dbReference type="SUPFAM" id="SSF47413">
    <property type="entry name" value="lambda repressor-like DNA-binding domains"/>
    <property type="match status" value="1"/>
</dbReference>
<dbReference type="InterPro" id="IPR001387">
    <property type="entry name" value="Cro/C1-type_HTH"/>
</dbReference>
<dbReference type="InterPro" id="IPR010982">
    <property type="entry name" value="Lambda_DNA-bd_dom_sf"/>
</dbReference>
<evidence type="ECO:0000256" key="1">
    <source>
        <dbReference type="SAM" id="MobiDB-lite"/>
    </source>
</evidence>
<feature type="region of interest" description="Disordered" evidence="1">
    <location>
        <begin position="72"/>
        <end position="91"/>
    </location>
</feature>
<feature type="compositionally biased region" description="Basic and acidic residues" evidence="1">
    <location>
        <begin position="75"/>
        <end position="91"/>
    </location>
</feature>
<dbReference type="PATRIC" id="fig|1256225.3.peg.826"/>
<dbReference type="PROSITE" id="PS50943">
    <property type="entry name" value="HTH_CROC1"/>
    <property type="match status" value="1"/>
</dbReference>
<feature type="domain" description="HTH cro/C1-type" evidence="2">
    <location>
        <begin position="10"/>
        <end position="65"/>
    </location>
</feature>
<sequence length="91" mass="10446">MSFEVNLELIKTVRVKKGMSLTHMAEVLGLPSTDKYSRREKGEYRFRAVEIPAVAKELGIPYEKIFVSSLRKSKKESVSKHIHAQREEAVK</sequence>
<dbReference type="CDD" id="cd00093">
    <property type="entry name" value="HTH_XRE"/>
    <property type="match status" value="1"/>
</dbReference>
<evidence type="ECO:0000313" key="4">
    <source>
        <dbReference type="Proteomes" id="UP000014270"/>
    </source>
</evidence>
<dbReference type="SMART" id="SM00530">
    <property type="entry name" value="HTH_XRE"/>
    <property type="match status" value="1"/>
</dbReference>